<dbReference type="SUPFAM" id="SSF50952">
    <property type="entry name" value="Soluble quinoprotein glucose dehydrogenase"/>
    <property type="match status" value="1"/>
</dbReference>
<dbReference type="InterPro" id="IPR013783">
    <property type="entry name" value="Ig-like_fold"/>
</dbReference>
<dbReference type="PROSITE" id="PS51257">
    <property type="entry name" value="PROKAR_LIPOPROTEIN"/>
    <property type="match status" value="1"/>
</dbReference>
<dbReference type="PANTHER" id="PTHR19328">
    <property type="entry name" value="HEDGEHOG-INTERACTING PROTEIN"/>
    <property type="match status" value="1"/>
</dbReference>
<dbReference type="InterPro" id="IPR011041">
    <property type="entry name" value="Quinoprot_gluc/sorb_DH_b-prop"/>
</dbReference>
<sequence>MTHRTLTAAGAGLLVVSTTWVGCTAANHSDDDPNLARGEVAILATDYEAEDGVCQGTIDSNHAGYSGRGFCNTDNAVGAAVEWTVNAGAAGNVSISIRYGNGTTVDRPADISVNGTVVAAAKSFPGTGAWTTWNTVTLNVPLVAGSNKIRLAATTANGAANIDKLSVDAPSDTQAPSVPGNLHTTDVQSKSITLAWDPSTDNVGVTAYDIGNDGQKIGEVTGNPPAATKTLTGLRPKTTYRLNVFGRDAAGNVSQASNQVNVTTPPTSDTTPPSAPGNLASSDVTNNSVKLTWTASTDNVGVTAYDIYANNAPLIQDLAPTTSYTVTNLAANTEYTFSVRAKDDGNNVSNASNSITVRTSNVPPGGGVPTTVTTVSSGWSIPWGVDWLPDGSALINERETFNMYKLTQSGSKTLVGKVPNVVTTNGEGGLLGLAVDPNWNSNHYVYVMHTASEGNRIARLTYDGNSLSGYTTLVQGIAKNNFHNGGRIKFGPDGYLYATCGDARDGSRAQDKNSLNGKILRIKTDGSPAPGNPFGTRVYSYGHRNPQGLAWDSAGRLWESELGDSSTDELNLITAGANYGWPQCEGNCNVSGMTNPKKTWSTSQASPSGIAIVNDVVYMASLRGQRLWRIPLSGTSAGTPTAYYVNTYGRLRTVEKIPGQQAFWLTTTNADFNGSGGAGSDKVYKILVE</sequence>
<dbReference type="SUPFAM" id="SSF49265">
    <property type="entry name" value="Fibronectin type III"/>
    <property type="match status" value="2"/>
</dbReference>
<feature type="compositionally biased region" description="Low complexity" evidence="2">
    <location>
        <begin position="263"/>
        <end position="272"/>
    </location>
</feature>
<dbReference type="Pfam" id="PF07995">
    <property type="entry name" value="GSDH"/>
    <property type="match status" value="1"/>
</dbReference>
<dbReference type="PANTHER" id="PTHR19328:SF13">
    <property type="entry name" value="HIPL1 PROTEIN"/>
    <property type="match status" value="1"/>
</dbReference>
<evidence type="ECO:0000256" key="2">
    <source>
        <dbReference type="SAM" id="MobiDB-lite"/>
    </source>
</evidence>
<organism evidence="5 6">
    <name type="scientific">Pendulispora brunnea</name>
    <dbReference type="NCBI Taxonomy" id="2905690"/>
    <lineage>
        <taxon>Bacteria</taxon>
        <taxon>Pseudomonadati</taxon>
        <taxon>Myxococcota</taxon>
        <taxon>Myxococcia</taxon>
        <taxon>Myxococcales</taxon>
        <taxon>Sorangiineae</taxon>
        <taxon>Pendulisporaceae</taxon>
        <taxon>Pendulispora</taxon>
    </lineage>
</organism>
<reference evidence="5 6" key="1">
    <citation type="submission" date="2021-12" db="EMBL/GenBank/DDBJ databases">
        <title>Discovery of the Pendulisporaceae a myxobacterial family with distinct sporulation behavior and unique specialized metabolism.</title>
        <authorList>
            <person name="Garcia R."/>
            <person name="Popoff A."/>
            <person name="Bader C.D."/>
            <person name="Loehr J."/>
            <person name="Walesch S."/>
            <person name="Walt C."/>
            <person name="Boldt J."/>
            <person name="Bunk B."/>
            <person name="Haeckl F.J.F.P.J."/>
            <person name="Gunesch A.P."/>
            <person name="Birkelbach J."/>
            <person name="Nuebel U."/>
            <person name="Pietschmann T."/>
            <person name="Bach T."/>
            <person name="Mueller R."/>
        </authorList>
    </citation>
    <scope>NUCLEOTIDE SEQUENCE [LARGE SCALE GENOMIC DNA]</scope>
    <source>
        <strain evidence="5 6">MSr12523</strain>
    </source>
</reference>
<evidence type="ECO:0000259" key="3">
    <source>
        <dbReference type="PROSITE" id="PS50853"/>
    </source>
</evidence>
<dbReference type="Pfam" id="PF03422">
    <property type="entry name" value="CBM_6"/>
    <property type="match status" value="1"/>
</dbReference>
<dbReference type="InterPro" id="IPR006584">
    <property type="entry name" value="Cellulose-bd_IV"/>
</dbReference>
<dbReference type="RefSeq" id="WP_394845973.1">
    <property type="nucleotide sequence ID" value="NZ_CP089982.1"/>
</dbReference>
<gene>
    <name evidence="5" type="ORF">LZC95_00735</name>
</gene>
<dbReference type="Gene3D" id="2.60.120.260">
    <property type="entry name" value="Galactose-binding domain-like"/>
    <property type="match status" value="1"/>
</dbReference>
<evidence type="ECO:0000313" key="6">
    <source>
        <dbReference type="Proteomes" id="UP001379533"/>
    </source>
</evidence>
<dbReference type="InterPro" id="IPR005084">
    <property type="entry name" value="CBM6"/>
</dbReference>
<accession>A0ABZ2K9P2</accession>
<feature type="domain" description="Fibronectin type-III" evidence="3">
    <location>
        <begin position="275"/>
        <end position="362"/>
    </location>
</feature>
<feature type="region of interest" description="Disordered" evidence="2">
    <location>
        <begin position="251"/>
        <end position="284"/>
    </location>
</feature>
<dbReference type="SMART" id="SM00606">
    <property type="entry name" value="CBD_IV"/>
    <property type="match status" value="1"/>
</dbReference>
<dbReference type="PROSITE" id="PS50853">
    <property type="entry name" value="FN3"/>
    <property type="match status" value="2"/>
</dbReference>
<dbReference type="SMART" id="SM00060">
    <property type="entry name" value="FN3"/>
    <property type="match status" value="2"/>
</dbReference>
<dbReference type="InterPro" id="IPR011042">
    <property type="entry name" value="6-blade_b-propeller_TolB-like"/>
</dbReference>
<dbReference type="Gene3D" id="2.60.40.10">
    <property type="entry name" value="Immunoglobulins"/>
    <property type="match status" value="2"/>
</dbReference>
<dbReference type="InterPro" id="IPR036116">
    <property type="entry name" value="FN3_sf"/>
</dbReference>
<evidence type="ECO:0000313" key="5">
    <source>
        <dbReference type="EMBL" id="WXA95366.1"/>
    </source>
</evidence>
<dbReference type="InterPro" id="IPR012938">
    <property type="entry name" value="Glc/Sorbosone_DH"/>
</dbReference>
<dbReference type="PROSITE" id="PS51175">
    <property type="entry name" value="CBM6"/>
    <property type="match status" value="1"/>
</dbReference>
<dbReference type="Proteomes" id="UP001379533">
    <property type="component" value="Chromosome"/>
</dbReference>
<dbReference type="EMBL" id="CP089982">
    <property type="protein sequence ID" value="WXA95366.1"/>
    <property type="molecule type" value="Genomic_DNA"/>
</dbReference>
<dbReference type="Gene3D" id="2.120.10.30">
    <property type="entry name" value="TolB, C-terminal domain"/>
    <property type="match status" value="1"/>
</dbReference>
<evidence type="ECO:0000256" key="1">
    <source>
        <dbReference type="ARBA" id="ARBA00022729"/>
    </source>
</evidence>
<name>A0ABZ2K9P2_9BACT</name>
<keyword evidence="6" id="KW-1185">Reference proteome</keyword>
<feature type="compositionally biased region" description="Polar residues" evidence="2">
    <location>
        <begin position="252"/>
        <end position="262"/>
    </location>
</feature>
<dbReference type="CDD" id="cd00063">
    <property type="entry name" value="FN3"/>
    <property type="match status" value="2"/>
</dbReference>
<feature type="domain" description="CBM6" evidence="4">
    <location>
        <begin position="45"/>
        <end position="168"/>
    </location>
</feature>
<keyword evidence="1" id="KW-0732">Signal</keyword>
<dbReference type="InterPro" id="IPR003961">
    <property type="entry name" value="FN3_dom"/>
</dbReference>
<dbReference type="InterPro" id="IPR008979">
    <property type="entry name" value="Galactose-bd-like_sf"/>
</dbReference>
<protein>
    <submittedName>
        <fullName evidence="5">PQQ-dependent sugar dehydrogenase</fullName>
    </submittedName>
</protein>
<feature type="domain" description="Fibronectin type-III" evidence="3">
    <location>
        <begin position="178"/>
        <end position="267"/>
    </location>
</feature>
<dbReference type="CDD" id="cd04082">
    <property type="entry name" value="CBM35_pectate_lyase-like"/>
    <property type="match status" value="1"/>
</dbReference>
<proteinExistence type="predicted"/>
<dbReference type="Pfam" id="PF00041">
    <property type="entry name" value="fn3"/>
    <property type="match status" value="2"/>
</dbReference>
<evidence type="ECO:0000259" key="4">
    <source>
        <dbReference type="PROSITE" id="PS51175"/>
    </source>
</evidence>
<dbReference type="SUPFAM" id="SSF49785">
    <property type="entry name" value="Galactose-binding domain-like"/>
    <property type="match status" value="1"/>
</dbReference>